<comment type="caution">
    <text evidence="1">The sequence shown here is derived from an EMBL/GenBank/DDBJ whole genome shotgun (WGS) entry which is preliminary data.</text>
</comment>
<evidence type="ECO:0000313" key="1">
    <source>
        <dbReference type="EMBL" id="KAF8820273.1"/>
    </source>
</evidence>
<dbReference type="PANTHER" id="PTHR38585">
    <property type="entry name" value="TRANSMEMBRANE PROTEIN"/>
    <property type="match status" value="1"/>
</dbReference>
<gene>
    <name evidence="1" type="ORF">IE077_003342</name>
</gene>
<dbReference type="Proteomes" id="UP000823046">
    <property type="component" value="Unassembled WGS sequence"/>
</dbReference>
<organism evidence="1 2">
    <name type="scientific">Cardiosporidium cionae</name>
    <dbReference type="NCBI Taxonomy" id="476202"/>
    <lineage>
        <taxon>Eukaryota</taxon>
        <taxon>Sar</taxon>
        <taxon>Alveolata</taxon>
        <taxon>Apicomplexa</taxon>
        <taxon>Aconoidasida</taxon>
        <taxon>Nephromycida</taxon>
        <taxon>Cardiosporidium</taxon>
    </lineage>
</organism>
<dbReference type="PANTHER" id="PTHR38585:SF1">
    <property type="entry name" value="TRANSMEMBRANE PROTEIN"/>
    <property type="match status" value="1"/>
</dbReference>
<sequence length="326" mass="36838">MIYCRKIMAIFMNKQSKIPVKRLSLFAGKCTAEIVAGGVTFWMMAALSQMLQHSLKITCASRTSKLFGILTVWSGSSISAETCRQIDCLSRSLFPALTPLPKMGGPANEGSERRNEKTSLASLFNDGRRNKGNVMQEYFLSPLYQNVFSLHGIKEGIMGVIVFSLLGGRFYCFSPSSLMAPGAFSRSELSPKADLNYASTEIRAVIKRLGELAGCHTCGQKKKGVEWIADHQPPRASVIRYNRTFFGKIRGFSRYIFYGTQYLPQQFYPQCIKCSQKQALCMRHKKSPRSVLHLRRFRPYHFTGGLIHSMRILESTHWKTLIDAHH</sequence>
<protein>
    <submittedName>
        <fullName evidence="1">Uncharacterized protein</fullName>
    </submittedName>
</protein>
<name>A0ABQ7J8G0_9APIC</name>
<accession>A0ABQ7J8G0</accession>
<dbReference type="EMBL" id="JADAQX010000429">
    <property type="protein sequence ID" value="KAF8820273.1"/>
    <property type="molecule type" value="Genomic_DNA"/>
</dbReference>
<reference evidence="1 2" key="1">
    <citation type="journal article" date="2020" name="bioRxiv">
        <title>Metabolic contributions of an alphaproteobacterial endosymbiont in the apicomplexan Cardiosporidium cionae.</title>
        <authorList>
            <person name="Hunter E.S."/>
            <person name="Paight C.J."/>
            <person name="Lane C.E."/>
        </authorList>
    </citation>
    <scope>NUCLEOTIDE SEQUENCE [LARGE SCALE GENOMIC DNA]</scope>
    <source>
        <strain evidence="1">ESH_2018</strain>
    </source>
</reference>
<evidence type="ECO:0000313" key="2">
    <source>
        <dbReference type="Proteomes" id="UP000823046"/>
    </source>
</evidence>
<keyword evidence="2" id="KW-1185">Reference proteome</keyword>
<proteinExistence type="predicted"/>